<dbReference type="Gene3D" id="3.40.50.150">
    <property type="entry name" value="Vaccinia Virus protein VP39"/>
    <property type="match status" value="1"/>
</dbReference>
<comment type="function">
    <text evidence="10">Catalytic subunit of the TRMT11-TRM112 methyltransferase complex, that specifically mediates the S-adenosyl-L-methionine-dependent N(2)-methylation of guanosine nucleotide at position 10 (m2G10) in tRNAs. This is one of the major tRNA (guanine-N(2))-methyltransferases.</text>
</comment>
<comment type="catalytic activity">
    <reaction evidence="9">
        <text>guanosine(10) in tRNA + S-adenosyl-L-methionine = N(2)-methylguanosine(10) in tRNA + S-adenosyl-L-homocysteine + H(+)</text>
        <dbReference type="Rhea" id="RHEA:43128"/>
        <dbReference type="Rhea" id="RHEA-COMP:10355"/>
        <dbReference type="Rhea" id="RHEA-COMP:10357"/>
        <dbReference type="ChEBI" id="CHEBI:15378"/>
        <dbReference type="ChEBI" id="CHEBI:57856"/>
        <dbReference type="ChEBI" id="CHEBI:59789"/>
        <dbReference type="ChEBI" id="CHEBI:74269"/>
        <dbReference type="ChEBI" id="CHEBI:74481"/>
        <dbReference type="EC" id="2.1.1.214"/>
    </reaction>
    <physiologicalReaction direction="left-to-right" evidence="9">
        <dbReference type="Rhea" id="RHEA:43129"/>
    </physiologicalReaction>
</comment>
<evidence type="ECO:0000256" key="15">
    <source>
        <dbReference type="PROSITE-ProRule" id="PRU00959"/>
    </source>
</evidence>
<evidence type="ECO:0000256" key="9">
    <source>
        <dbReference type="ARBA" id="ARBA00050985"/>
    </source>
</evidence>
<dbReference type="PIRSF" id="PIRSF017259">
    <property type="entry name" value="tRNA_mtfrase_TRM11"/>
    <property type="match status" value="1"/>
</dbReference>
<evidence type="ECO:0000259" key="17">
    <source>
        <dbReference type="Pfam" id="PF25904"/>
    </source>
</evidence>
<dbReference type="Proteomes" id="UP001152320">
    <property type="component" value="Chromosome 22"/>
</dbReference>
<feature type="domain" description="Ribosomal RNA large subunit methyltransferase K/L-like methyltransferase" evidence="16">
    <location>
        <begin position="141"/>
        <end position="276"/>
    </location>
</feature>
<evidence type="ECO:0000256" key="7">
    <source>
        <dbReference type="ARBA" id="ARBA00022694"/>
    </source>
</evidence>
<comment type="similarity">
    <text evidence="15">Belongs to the class I-like SAM-binding methyltransferase superfamily. TRM11 methyltransferase family.</text>
</comment>
<reference evidence="18" key="1">
    <citation type="submission" date="2021-10" db="EMBL/GenBank/DDBJ databases">
        <title>Tropical sea cucumber genome reveals ecological adaptation and Cuvierian tubules defense mechanism.</title>
        <authorList>
            <person name="Chen T."/>
        </authorList>
    </citation>
    <scope>NUCLEOTIDE SEQUENCE</scope>
    <source>
        <strain evidence="18">Nanhai2018</strain>
        <tissue evidence="18">Muscle</tissue>
    </source>
</reference>
<dbReference type="EC" id="2.1.1.214" evidence="12"/>
<dbReference type="GO" id="GO:0000049">
    <property type="term" value="F:tRNA binding"/>
    <property type="evidence" value="ECO:0007669"/>
    <property type="project" value="UniProtKB-UniRule"/>
</dbReference>
<keyword evidence="5 15" id="KW-0808">Transferase</keyword>
<dbReference type="PRINTS" id="PR00507">
    <property type="entry name" value="N12N6MTFRASE"/>
</dbReference>
<dbReference type="InterPro" id="IPR016691">
    <property type="entry name" value="TRMT11"/>
</dbReference>
<dbReference type="InterPro" id="IPR059073">
    <property type="entry name" value="TRMT11_N"/>
</dbReference>
<evidence type="ECO:0000256" key="11">
    <source>
        <dbReference type="ARBA" id="ARBA00065434"/>
    </source>
</evidence>
<dbReference type="AlphaFoldDB" id="A0A9Q0YF43"/>
<comment type="subunit">
    <text evidence="11">Part of the heterodimeric TRMT11-TRM112 methyltransferase complex; this complex forms an active tRNA methyltransferase, where TRMT112 acts as an activator of the catalytic subunit TRMT11.</text>
</comment>
<evidence type="ECO:0000256" key="12">
    <source>
        <dbReference type="ARBA" id="ARBA00066937"/>
    </source>
</evidence>
<keyword evidence="8 15" id="KW-0694">RNA-binding</keyword>
<sequence>MVKFPSEESVHTYMTRSILGRTVMEVLAHGTSREEACQQLKNLPECQTYPYCQEDSSFCWRVHSFGKKIKQEKRVDIIHQFIVNLPLKGPVNLETPDNLFYICEDYGPDPNSAPTVPYYVYVGRKIAEGQRHLAHQYSVKTRHFIGNTSMDAQLSLIMANQGHVKRNMFVFDPFVGTGSLLVAAAHFGAYVAGCDISHNIIHGRGKSSRSTGKSRGQVLYRGNDENIRANMRQYRLQDYYIDVMVSDFALNVWKEKPLFDAIITDPPYGIREKTRKIGTEKELSFLFLFFRLEGHIPSTKSYFLADILKDLLNFSARYLRLNGRLVYWLPVVNDDYSEDNIPRHPCLKLISNSEQRFNKIISRRLITMEKTRSIEDSTVMSEAEIRTDSYEGANAIRKKYFPNNSKTAETLQSELVRKSVDGNR</sequence>
<evidence type="ECO:0000256" key="4">
    <source>
        <dbReference type="ARBA" id="ARBA00022603"/>
    </source>
</evidence>
<gene>
    <name evidence="18" type="ORF">HOLleu_39905</name>
</gene>
<dbReference type="PANTHER" id="PTHR13370">
    <property type="entry name" value="RNA METHYLASE-RELATED"/>
    <property type="match status" value="1"/>
</dbReference>
<evidence type="ECO:0000313" key="18">
    <source>
        <dbReference type="EMBL" id="KAJ8020336.1"/>
    </source>
</evidence>
<keyword evidence="19" id="KW-1185">Reference proteome</keyword>
<accession>A0A9Q0YF43</accession>
<comment type="caution">
    <text evidence="18">The sequence shown here is derived from an EMBL/GenBank/DDBJ whole genome shotgun (WGS) entry which is preliminary data.</text>
</comment>
<evidence type="ECO:0000256" key="5">
    <source>
        <dbReference type="ARBA" id="ARBA00022679"/>
    </source>
</evidence>
<dbReference type="CDD" id="cd02440">
    <property type="entry name" value="AdoMet_MTases"/>
    <property type="match status" value="1"/>
</dbReference>
<comment type="subcellular location">
    <subcellularLocation>
        <location evidence="1">Cytoplasm</location>
    </subcellularLocation>
</comment>
<dbReference type="InterPro" id="IPR002052">
    <property type="entry name" value="DNA_methylase_N6_adenine_CS"/>
</dbReference>
<dbReference type="GO" id="GO:0005737">
    <property type="term" value="C:cytoplasm"/>
    <property type="evidence" value="ECO:0007669"/>
    <property type="project" value="UniProtKB-SubCell"/>
</dbReference>
<proteinExistence type="inferred from homology"/>
<keyword evidence="2" id="KW-0963">Cytoplasm</keyword>
<dbReference type="PROSITE" id="PS51627">
    <property type="entry name" value="SAM_MT_TRM11"/>
    <property type="match status" value="1"/>
</dbReference>
<organism evidence="18 19">
    <name type="scientific">Holothuria leucospilota</name>
    <name type="common">Black long sea cucumber</name>
    <name type="synonym">Mertensiothuria leucospilota</name>
    <dbReference type="NCBI Taxonomy" id="206669"/>
    <lineage>
        <taxon>Eukaryota</taxon>
        <taxon>Metazoa</taxon>
        <taxon>Echinodermata</taxon>
        <taxon>Eleutherozoa</taxon>
        <taxon>Echinozoa</taxon>
        <taxon>Holothuroidea</taxon>
        <taxon>Aspidochirotacea</taxon>
        <taxon>Aspidochirotida</taxon>
        <taxon>Holothuriidae</taxon>
        <taxon>Holothuria</taxon>
    </lineage>
</organism>
<keyword evidence="4 15" id="KW-0489">Methyltransferase</keyword>
<evidence type="ECO:0000256" key="6">
    <source>
        <dbReference type="ARBA" id="ARBA00022691"/>
    </source>
</evidence>
<dbReference type="OrthoDB" id="296065at2759"/>
<dbReference type="Pfam" id="PF25904">
    <property type="entry name" value="Tmrp11_N"/>
    <property type="match status" value="1"/>
</dbReference>
<keyword evidence="6 15" id="KW-0949">S-adenosyl-L-methionine</keyword>
<dbReference type="GO" id="GO:0043527">
    <property type="term" value="C:tRNA methyltransferase complex"/>
    <property type="evidence" value="ECO:0007669"/>
    <property type="project" value="UniProtKB-ARBA"/>
</dbReference>
<dbReference type="PANTHER" id="PTHR13370:SF3">
    <property type="entry name" value="TRNA (GUANINE(10)-N2)-METHYLTRANSFERASE HOMOLOG"/>
    <property type="match status" value="1"/>
</dbReference>
<dbReference type="Pfam" id="PF01170">
    <property type="entry name" value="UPF0020"/>
    <property type="match status" value="1"/>
</dbReference>
<dbReference type="SUPFAM" id="SSF53335">
    <property type="entry name" value="S-adenosyl-L-methionine-dependent methyltransferases"/>
    <property type="match status" value="1"/>
</dbReference>
<dbReference type="GO" id="GO:0032259">
    <property type="term" value="P:methylation"/>
    <property type="evidence" value="ECO:0007669"/>
    <property type="project" value="UniProtKB-UniRule"/>
</dbReference>
<evidence type="ECO:0000256" key="14">
    <source>
        <dbReference type="ARBA" id="ARBA00075308"/>
    </source>
</evidence>
<evidence type="ECO:0000256" key="8">
    <source>
        <dbReference type="ARBA" id="ARBA00022884"/>
    </source>
</evidence>
<dbReference type="GO" id="GO:0008033">
    <property type="term" value="P:tRNA processing"/>
    <property type="evidence" value="ECO:0007669"/>
    <property type="project" value="UniProtKB-UniRule"/>
</dbReference>
<keyword evidence="3 15" id="KW-0820">tRNA-binding</keyword>
<protein>
    <recommendedName>
        <fullName evidence="13">tRNA (guanine(10)-N(2))-methyltransferase TRMT11</fullName>
        <ecNumber evidence="12">2.1.1.214</ecNumber>
    </recommendedName>
    <alternativeName>
        <fullName evidence="14">tRNA methyltransferase 11 homolog</fullName>
    </alternativeName>
</protein>
<dbReference type="PROSITE" id="PS00092">
    <property type="entry name" value="N6_MTASE"/>
    <property type="match status" value="1"/>
</dbReference>
<evidence type="ECO:0000256" key="1">
    <source>
        <dbReference type="ARBA" id="ARBA00004496"/>
    </source>
</evidence>
<feature type="domain" description="tRNA (guanine(10)-N(2))-methyltransferase TRMT11 N-terminal" evidence="17">
    <location>
        <begin position="1"/>
        <end position="131"/>
    </location>
</feature>
<evidence type="ECO:0000313" key="19">
    <source>
        <dbReference type="Proteomes" id="UP001152320"/>
    </source>
</evidence>
<evidence type="ECO:0000256" key="10">
    <source>
        <dbReference type="ARBA" id="ARBA00056270"/>
    </source>
</evidence>
<keyword evidence="7 15" id="KW-0819">tRNA processing</keyword>
<dbReference type="GO" id="GO:0160102">
    <property type="term" value="F:tRNA (guanine(10)-N2)-methyltransferase activity"/>
    <property type="evidence" value="ECO:0007669"/>
    <property type="project" value="UniProtKB-EC"/>
</dbReference>
<evidence type="ECO:0000256" key="3">
    <source>
        <dbReference type="ARBA" id="ARBA00022555"/>
    </source>
</evidence>
<evidence type="ECO:0000256" key="13">
    <source>
        <dbReference type="ARBA" id="ARBA00067484"/>
    </source>
</evidence>
<dbReference type="InterPro" id="IPR000241">
    <property type="entry name" value="RlmKL-like_Mtase"/>
</dbReference>
<evidence type="ECO:0000259" key="16">
    <source>
        <dbReference type="Pfam" id="PF01170"/>
    </source>
</evidence>
<evidence type="ECO:0000256" key="2">
    <source>
        <dbReference type="ARBA" id="ARBA00022490"/>
    </source>
</evidence>
<name>A0A9Q0YF43_HOLLE</name>
<dbReference type="InterPro" id="IPR029063">
    <property type="entry name" value="SAM-dependent_MTases_sf"/>
</dbReference>
<dbReference type="EMBL" id="JAIZAY010000022">
    <property type="protein sequence ID" value="KAJ8020336.1"/>
    <property type="molecule type" value="Genomic_DNA"/>
</dbReference>